<gene>
    <name evidence="2" type="ORF">EVAR_88145_1</name>
</gene>
<evidence type="ECO:0000313" key="3">
    <source>
        <dbReference type="Proteomes" id="UP000299102"/>
    </source>
</evidence>
<feature type="region of interest" description="Disordered" evidence="1">
    <location>
        <begin position="1"/>
        <end position="54"/>
    </location>
</feature>
<protein>
    <submittedName>
        <fullName evidence="2">Uncharacterized protein</fullName>
    </submittedName>
</protein>
<dbReference type="EMBL" id="BGZK01000619">
    <property type="protein sequence ID" value="GBP53261.1"/>
    <property type="molecule type" value="Genomic_DNA"/>
</dbReference>
<dbReference type="Proteomes" id="UP000299102">
    <property type="component" value="Unassembled WGS sequence"/>
</dbReference>
<keyword evidence="3" id="KW-1185">Reference proteome</keyword>
<name>A0A4C1WPP9_EUMVA</name>
<dbReference type="AlphaFoldDB" id="A0A4C1WPP9"/>
<comment type="caution">
    <text evidence="2">The sequence shown here is derived from an EMBL/GenBank/DDBJ whole genome shotgun (WGS) entry which is preliminary data.</text>
</comment>
<evidence type="ECO:0000256" key="1">
    <source>
        <dbReference type="SAM" id="MobiDB-lite"/>
    </source>
</evidence>
<proteinExistence type="predicted"/>
<sequence>MKSNRSLLTLGQLDKPSQPDVGTAWDDNRRQQPQTDLAGESGDDASTAGVPTGGFNCTRCSLLIDK</sequence>
<organism evidence="2 3">
    <name type="scientific">Eumeta variegata</name>
    <name type="common">Bagworm moth</name>
    <name type="synonym">Eumeta japonica</name>
    <dbReference type="NCBI Taxonomy" id="151549"/>
    <lineage>
        <taxon>Eukaryota</taxon>
        <taxon>Metazoa</taxon>
        <taxon>Ecdysozoa</taxon>
        <taxon>Arthropoda</taxon>
        <taxon>Hexapoda</taxon>
        <taxon>Insecta</taxon>
        <taxon>Pterygota</taxon>
        <taxon>Neoptera</taxon>
        <taxon>Endopterygota</taxon>
        <taxon>Lepidoptera</taxon>
        <taxon>Glossata</taxon>
        <taxon>Ditrysia</taxon>
        <taxon>Tineoidea</taxon>
        <taxon>Psychidae</taxon>
        <taxon>Oiketicinae</taxon>
        <taxon>Eumeta</taxon>
    </lineage>
</organism>
<evidence type="ECO:0000313" key="2">
    <source>
        <dbReference type="EMBL" id="GBP53261.1"/>
    </source>
</evidence>
<accession>A0A4C1WPP9</accession>
<reference evidence="2 3" key="1">
    <citation type="journal article" date="2019" name="Commun. Biol.">
        <title>The bagworm genome reveals a unique fibroin gene that provides high tensile strength.</title>
        <authorList>
            <person name="Kono N."/>
            <person name="Nakamura H."/>
            <person name="Ohtoshi R."/>
            <person name="Tomita M."/>
            <person name="Numata K."/>
            <person name="Arakawa K."/>
        </authorList>
    </citation>
    <scope>NUCLEOTIDE SEQUENCE [LARGE SCALE GENOMIC DNA]</scope>
</reference>